<reference evidence="1 2" key="1">
    <citation type="submission" date="2020-08" db="EMBL/GenBank/DDBJ databases">
        <title>Genomic Encyclopedia of Type Strains, Phase IV (KMG-IV): sequencing the most valuable type-strain genomes for metagenomic binning, comparative biology and taxonomic classification.</title>
        <authorList>
            <person name="Goeker M."/>
        </authorList>
    </citation>
    <scope>NUCLEOTIDE SEQUENCE [LARGE SCALE GENOMIC DNA]</scope>
    <source>
        <strain evidence="1 2">DSM 26189</strain>
    </source>
</reference>
<protein>
    <submittedName>
        <fullName evidence="1">Uncharacterized protein</fullName>
    </submittedName>
</protein>
<name>A0A7W6BIJ5_9SPHN</name>
<dbReference type="EMBL" id="JACIDT010000014">
    <property type="protein sequence ID" value="MBB3927650.1"/>
    <property type="molecule type" value="Genomic_DNA"/>
</dbReference>
<accession>A0A7W6BIJ5</accession>
<gene>
    <name evidence="1" type="ORF">GGR43_003383</name>
</gene>
<dbReference type="AlphaFoldDB" id="A0A7W6BIJ5"/>
<evidence type="ECO:0000313" key="1">
    <source>
        <dbReference type="EMBL" id="MBB3927650.1"/>
    </source>
</evidence>
<keyword evidence="2" id="KW-1185">Reference proteome</keyword>
<organism evidence="1 2">
    <name type="scientific">Sphingobium jiangsuense</name>
    <dbReference type="NCBI Taxonomy" id="870476"/>
    <lineage>
        <taxon>Bacteria</taxon>
        <taxon>Pseudomonadati</taxon>
        <taxon>Pseudomonadota</taxon>
        <taxon>Alphaproteobacteria</taxon>
        <taxon>Sphingomonadales</taxon>
        <taxon>Sphingomonadaceae</taxon>
        <taxon>Sphingobium</taxon>
    </lineage>
</organism>
<dbReference type="Proteomes" id="UP000571950">
    <property type="component" value="Unassembled WGS sequence"/>
</dbReference>
<sequence length="31" mass="3667">MVRRPRAMPFVMPEKKWRNLPLWIDAGKGEG</sequence>
<comment type="caution">
    <text evidence="1">The sequence shown here is derived from an EMBL/GenBank/DDBJ whole genome shotgun (WGS) entry which is preliminary data.</text>
</comment>
<proteinExistence type="predicted"/>
<evidence type="ECO:0000313" key="2">
    <source>
        <dbReference type="Proteomes" id="UP000571950"/>
    </source>
</evidence>